<proteinExistence type="predicted"/>
<sequence>MGAAFRRQGGSFPAPMSKGGTGRPASQTAVETTQSGASGKLTEFFGCVTHEFVIWFSVGAGGGFEGSQNEKSSDG</sequence>
<reference evidence="2 3" key="1">
    <citation type="journal article" date="2020" name="Nat. Food">
        <title>A phased Vanilla planifolia genome enables genetic improvement of flavour and production.</title>
        <authorList>
            <person name="Hasing T."/>
            <person name="Tang H."/>
            <person name="Brym M."/>
            <person name="Khazi F."/>
            <person name="Huang T."/>
            <person name="Chambers A.H."/>
        </authorList>
    </citation>
    <scope>NUCLEOTIDE SEQUENCE [LARGE SCALE GENOMIC DNA]</scope>
    <source>
        <tissue evidence="2">Leaf</tissue>
    </source>
</reference>
<dbReference type="AlphaFoldDB" id="A0A835RWC2"/>
<name>A0A835RWC2_VANPL</name>
<evidence type="ECO:0000313" key="3">
    <source>
        <dbReference type="Proteomes" id="UP000636800"/>
    </source>
</evidence>
<evidence type="ECO:0000256" key="1">
    <source>
        <dbReference type="SAM" id="MobiDB-lite"/>
    </source>
</evidence>
<dbReference type="EMBL" id="JADCNL010000001">
    <property type="protein sequence ID" value="KAG0499521.1"/>
    <property type="molecule type" value="Genomic_DNA"/>
</dbReference>
<accession>A0A835RWC2</accession>
<feature type="region of interest" description="Disordered" evidence="1">
    <location>
        <begin position="1"/>
        <end position="35"/>
    </location>
</feature>
<dbReference type="OrthoDB" id="432381at2759"/>
<protein>
    <submittedName>
        <fullName evidence="2">Uncharacterized protein</fullName>
    </submittedName>
</protein>
<dbReference type="Proteomes" id="UP000636800">
    <property type="component" value="Chromosome 1"/>
</dbReference>
<feature type="compositionally biased region" description="Polar residues" evidence="1">
    <location>
        <begin position="24"/>
        <end position="35"/>
    </location>
</feature>
<gene>
    <name evidence="2" type="ORF">HPP92_004212</name>
</gene>
<organism evidence="2 3">
    <name type="scientific">Vanilla planifolia</name>
    <name type="common">Vanilla</name>
    <dbReference type="NCBI Taxonomy" id="51239"/>
    <lineage>
        <taxon>Eukaryota</taxon>
        <taxon>Viridiplantae</taxon>
        <taxon>Streptophyta</taxon>
        <taxon>Embryophyta</taxon>
        <taxon>Tracheophyta</taxon>
        <taxon>Spermatophyta</taxon>
        <taxon>Magnoliopsida</taxon>
        <taxon>Liliopsida</taxon>
        <taxon>Asparagales</taxon>
        <taxon>Orchidaceae</taxon>
        <taxon>Vanilloideae</taxon>
        <taxon>Vanilleae</taxon>
        <taxon>Vanilla</taxon>
    </lineage>
</organism>
<keyword evidence="3" id="KW-1185">Reference proteome</keyword>
<comment type="caution">
    <text evidence="2">The sequence shown here is derived from an EMBL/GenBank/DDBJ whole genome shotgun (WGS) entry which is preliminary data.</text>
</comment>
<evidence type="ECO:0000313" key="2">
    <source>
        <dbReference type="EMBL" id="KAG0499521.1"/>
    </source>
</evidence>